<gene>
    <name evidence="7" type="ORF">ALC53_04716</name>
</gene>
<keyword evidence="4 5" id="KW-0472">Membrane</keyword>
<evidence type="ECO:0000256" key="3">
    <source>
        <dbReference type="ARBA" id="ARBA00022989"/>
    </source>
</evidence>
<dbReference type="PROSITE" id="PS50262">
    <property type="entry name" value="G_PROTEIN_RECEP_F1_2"/>
    <property type="match status" value="1"/>
</dbReference>
<dbReference type="EMBL" id="KQ976453">
    <property type="protein sequence ID" value="KYM85473.1"/>
    <property type="molecule type" value="Genomic_DNA"/>
</dbReference>
<dbReference type="SUPFAM" id="SSF81321">
    <property type="entry name" value="Family A G protein-coupled receptor-like"/>
    <property type="match status" value="1"/>
</dbReference>
<keyword evidence="2 5" id="KW-0812">Transmembrane</keyword>
<comment type="subcellular location">
    <subcellularLocation>
        <location evidence="1">Membrane</location>
    </subcellularLocation>
</comment>
<dbReference type="InterPro" id="IPR017452">
    <property type="entry name" value="GPCR_Rhodpsn_7TM"/>
</dbReference>
<organism evidence="7 8">
    <name type="scientific">Atta colombica</name>
    <dbReference type="NCBI Taxonomy" id="520822"/>
    <lineage>
        <taxon>Eukaryota</taxon>
        <taxon>Metazoa</taxon>
        <taxon>Ecdysozoa</taxon>
        <taxon>Arthropoda</taxon>
        <taxon>Hexapoda</taxon>
        <taxon>Insecta</taxon>
        <taxon>Pterygota</taxon>
        <taxon>Neoptera</taxon>
        <taxon>Endopterygota</taxon>
        <taxon>Hymenoptera</taxon>
        <taxon>Apocrita</taxon>
        <taxon>Aculeata</taxon>
        <taxon>Formicoidea</taxon>
        <taxon>Formicidae</taxon>
        <taxon>Myrmicinae</taxon>
        <taxon>Atta</taxon>
    </lineage>
</organism>
<name>A0A195BJX3_9HYME</name>
<feature type="transmembrane region" description="Helical" evidence="5">
    <location>
        <begin position="190"/>
        <end position="212"/>
    </location>
</feature>
<evidence type="ECO:0000259" key="6">
    <source>
        <dbReference type="PROSITE" id="PS50262"/>
    </source>
</evidence>
<feature type="transmembrane region" description="Helical" evidence="5">
    <location>
        <begin position="233"/>
        <end position="252"/>
    </location>
</feature>
<evidence type="ECO:0000256" key="1">
    <source>
        <dbReference type="ARBA" id="ARBA00004370"/>
    </source>
</evidence>
<feature type="transmembrane region" description="Helical" evidence="5">
    <location>
        <begin position="51"/>
        <end position="71"/>
    </location>
</feature>
<dbReference type="AlphaFoldDB" id="A0A195BJX3"/>
<feature type="transmembrane region" description="Helical" evidence="5">
    <location>
        <begin position="272"/>
        <end position="291"/>
    </location>
</feature>
<dbReference type="Gene3D" id="1.20.1070.10">
    <property type="entry name" value="Rhodopsin 7-helix transmembrane proteins"/>
    <property type="match status" value="1"/>
</dbReference>
<reference evidence="7 8" key="1">
    <citation type="submission" date="2015-09" db="EMBL/GenBank/DDBJ databases">
        <title>Atta colombica WGS genome.</title>
        <authorList>
            <person name="Nygaard S."/>
            <person name="Hu H."/>
            <person name="Boomsma J."/>
            <person name="Zhang G."/>
        </authorList>
    </citation>
    <scope>NUCLEOTIDE SEQUENCE [LARGE SCALE GENOMIC DNA]</scope>
    <source>
        <strain evidence="7">Treedump-2</strain>
        <tissue evidence="7">Whole body</tissue>
    </source>
</reference>
<dbReference type="GO" id="GO:0016020">
    <property type="term" value="C:membrane"/>
    <property type="evidence" value="ECO:0007669"/>
    <property type="project" value="UniProtKB-SubCell"/>
</dbReference>
<evidence type="ECO:0000256" key="5">
    <source>
        <dbReference type="SAM" id="Phobius"/>
    </source>
</evidence>
<feature type="transmembrane region" description="Helical" evidence="5">
    <location>
        <begin position="78"/>
        <end position="95"/>
    </location>
</feature>
<keyword evidence="8" id="KW-1185">Reference proteome</keyword>
<keyword evidence="3 5" id="KW-1133">Transmembrane helix</keyword>
<proteinExistence type="predicted"/>
<feature type="domain" description="G-protein coupled receptors family 1 profile" evidence="6">
    <location>
        <begin position="60"/>
        <end position="287"/>
    </location>
</feature>
<evidence type="ECO:0000256" key="2">
    <source>
        <dbReference type="ARBA" id="ARBA00022692"/>
    </source>
</evidence>
<feature type="transmembrane region" description="Helical" evidence="5">
    <location>
        <begin position="115"/>
        <end position="139"/>
    </location>
</feature>
<accession>A0A195BJX3</accession>
<feature type="transmembrane region" description="Helical" evidence="5">
    <location>
        <begin position="160"/>
        <end position="178"/>
    </location>
</feature>
<evidence type="ECO:0000256" key="4">
    <source>
        <dbReference type="ARBA" id="ARBA00023136"/>
    </source>
</evidence>
<dbReference type="STRING" id="520822.A0A195BJX3"/>
<evidence type="ECO:0000313" key="8">
    <source>
        <dbReference type="Proteomes" id="UP000078540"/>
    </source>
</evidence>
<protein>
    <recommendedName>
        <fullName evidence="6">G-protein coupled receptors family 1 profile domain-containing protein</fullName>
    </recommendedName>
</protein>
<dbReference type="Proteomes" id="UP000078540">
    <property type="component" value="Unassembled WGS sequence"/>
</dbReference>
<sequence>MSNVCDMRIDREHMQNPFPRIQVDLITTTNPTKMNIIIPIIPATVRNIMDFTLLVVGISLNAFLGLFIVLNSTMHTSTNCYIVGLVLSNFVILLEPLEQVLNWIFDIHLKMNLDYVFLMSFVTSNLTIILLNIETYVIICQKNSPLLKPLLKISTAVKGILFIWAMCIMATAIELHLYDHFVKEIIYDIYVSSTIMFIIFPCFIFILLNYFILYDLILLKSKTETLSKDMKRFISLVGIYTGFFVTMVPYRIARAITLITQSHYNNMAIEITYTMVKMYPIILPIICFVIWKESRQISRG</sequence>
<evidence type="ECO:0000313" key="7">
    <source>
        <dbReference type="EMBL" id="KYM85473.1"/>
    </source>
</evidence>